<evidence type="ECO:0000313" key="6">
    <source>
        <dbReference type="EMBL" id="MBC8538548.1"/>
    </source>
</evidence>
<evidence type="ECO:0000256" key="2">
    <source>
        <dbReference type="SAM" id="MobiDB-lite"/>
    </source>
</evidence>
<gene>
    <name evidence="6" type="ORF">H8693_06335</name>
</gene>
<reference evidence="6" key="1">
    <citation type="submission" date="2020-08" db="EMBL/GenBank/DDBJ databases">
        <title>Genome public.</title>
        <authorList>
            <person name="Liu C."/>
            <person name="Sun Q."/>
        </authorList>
    </citation>
    <scope>NUCLEOTIDE SEQUENCE</scope>
    <source>
        <strain evidence="6">NSJ-63</strain>
    </source>
</reference>
<comment type="caution">
    <text evidence="6">The sequence shown here is derived from an EMBL/GenBank/DDBJ whole genome shotgun (WGS) entry which is preliminary data.</text>
</comment>
<keyword evidence="4" id="KW-0732">Signal</keyword>
<dbReference type="AlphaFoldDB" id="A0A926HWN8"/>
<keyword evidence="3" id="KW-1133">Transmembrane helix</keyword>
<protein>
    <submittedName>
        <fullName evidence="6">DUF4349 domain-containing protein</fullName>
    </submittedName>
</protein>
<dbReference type="Pfam" id="PF14257">
    <property type="entry name" value="DUF4349"/>
    <property type="match status" value="1"/>
</dbReference>
<evidence type="ECO:0000256" key="1">
    <source>
        <dbReference type="SAM" id="Coils"/>
    </source>
</evidence>
<feature type="domain" description="DUF4349" evidence="5">
    <location>
        <begin position="62"/>
        <end position="277"/>
    </location>
</feature>
<evidence type="ECO:0000256" key="4">
    <source>
        <dbReference type="SAM" id="SignalP"/>
    </source>
</evidence>
<evidence type="ECO:0000259" key="5">
    <source>
        <dbReference type="Pfam" id="PF14257"/>
    </source>
</evidence>
<name>A0A926HWN8_9FIRM</name>
<feature type="coiled-coil region" evidence="1">
    <location>
        <begin position="160"/>
        <end position="203"/>
    </location>
</feature>
<dbReference type="RefSeq" id="WP_249280291.1">
    <property type="nucleotide sequence ID" value="NZ_JACRSS010000002.1"/>
</dbReference>
<evidence type="ECO:0000313" key="7">
    <source>
        <dbReference type="Proteomes" id="UP000617951"/>
    </source>
</evidence>
<feature type="region of interest" description="Disordered" evidence="2">
    <location>
        <begin position="26"/>
        <end position="45"/>
    </location>
</feature>
<sequence>MKKIMAFLLAGILILSLAACSGAPMNEAAPSQGASQDTEAEAPAEAPLEAGEVAIQAPQNGQKLVYRAEYTLESRDFDADRQAILAAVKEQGGYVSMEQNTGRKPTQYGENGRNTQIEARIPSENYEAFCAKLETVGEVLHKNSSVEDVSEQYYDTESRISFLELRYAKLEEHLKQAEKMEDIITLEKEMAQILTDLDILKGEKRHMDSQVQYSTISIYLDENASAGLPAGNGDVGNRASDAFSGTMKGIGAFFEDAAVALAGAAPVLLLLAGIAGVTLAIVLPLQRRKKKKQKNETDS</sequence>
<organism evidence="6 7">
    <name type="scientific">Guopingia tenuis</name>
    <dbReference type="NCBI Taxonomy" id="2763656"/>
    <lineage>
        <taxon>Bacteria</taxon>
        <taxon>Bacillati</taxon>
        <taxon>Bacillota</taxon>
        <taxon>Clostridia</taxon>
        <taxon>Christensenellales</taxon>
        <taxon>Christensenellaceae</taxon>
        <taxon>Guopingia</taxon>
    </lineage>
</organism>
<dbReference type="Proteomes" id="UP000617951">
    <property type="component" value="Unassembled WGS sequence"/>
</dbReference>
<dbReference type="InterPro" id="IPR025645">
    <property type="entry name" value="DUF4349"/>
</dbReference>
<keyword evidence="3" id="KW-0472">Membrane</keyword>
<feature type="chain" id="PRO_5038538635" evidence="4">
    <location>
        <begin position="19"/>
        <end position="299"/>
    </location>
</feature>
<dbReference type="EMBL" id="JACRSS010000002">
    <property type="protein sequence ID" value="MBC8538548.1"/>
    <property type="molecule type" value="Genomic_DNA"/>
</dbReference>
<keyword evidence="1" id="KW-0175">Coiled coil</keyword>
<feature type="signal peptide" evidence="4">
    <location>
        <begin position="1"/>
        <end position="18"/>
    </location>
</feature>
<keyword evidence="7" id="KW-1185">Reference proteome</keyword>
<evidence type="ECO:0000256" key="3">
    <source>
        <dbReference type="SAM" id="Phobius"/>
    </source>
</evidence>
<accession>A0A926HWN8</accession>
<feature type="transmembrane region" description="Helical" evidence="3">
    <location>
        <begin position="257"/>
        <end position="285"/>
    </location>
</feature>
<keyword evidence="3" id="KW-0812">Transmembrane</keyword>
<dbReference type="PROSITE" id="PS51257">
    <property type="entry name" value="PROKAR_LIPOPROTEIN"/>
    <property type="match status" value="1"/>
</dbReference>
<proteinExistence type="predicted"/>